<dbReference type="Gene3D" id="3.75.10.10">
    <property type="entry name" value="L-arginine/glycine Amidinotransferase, Chain A"/>
    <property type="match status" value="1"/>
</dbReference>
<dbReference type="KEGG" id="tut:107363806"/>
<dbReference type="HOGENOM" id="CLU_067923_0_0_1"/>
<dbReference type="InterPro" id="IPR033199">
    <property type="entry name" value="DDAH-like"/>
</dbReference>
<dbReference type="Pfam" id="PF19420">
    <property type="entry name" value="DDAH_eukar"/>
    <property type="match status" value="1"/>
</dbReference>
<sequence length="274" mass="30006">MSKTFGRYNYALVSRIPDSFSSAIGLSESVNLAEARREHLDLTKILRSLGVDVIELPADESLPDSPYIEDTAAVYNGIALICRPGHPARARETDTIKAIIKKELDLPVIQIADPKATLDGGDVLFTGKEFFVGISGRTNEAGARALAAAFPEYPVTPIRVPNKLVHLKSCMSMAGPDILCISSTPEAREILKLMEREATFRYATLTVPDNGAANVTFVNGTLLYRSEFPNSCELIEKRIDFPKIPIKLWELSKAQGTLSSLALLVNKPKRSMKS</sequence>
<accession>T1KF75</accession>
<evidence type="ECO:0000256" key="1">
    <source>
        <dbReference type="ARBA" id="ARBA00008532"/>
    </source>
</evidence>
<evidence type="ECO:0000313" key="3">
    <source>
        <dbReference type="EnsemblMetazoa" id="tetur10g02130.1"/>
    </source>
</evidence>
<dbReference type="Proteomes" id="UP000015104">
    <property type="component" value="Unassembled WGS sequence"/>
</dbReference>
<keyword evidence="4" id="KW-1185">Reference proteome</keyword>
<name>T1KF75_TETUR</name>
<dbReference type="EnsemblMetazoa" id="tetur10g02130.1">
    <property type="protein sequence ID" value="tetur10g02130.1"/>
    <property type="gene ID" value="tetur10g02130"/>
</dbReference>
<reference evidence="3" key="2">
    <citation type="submission" date="2015-06" db="UniProtKB">
        <authorList>
            <consortium name="EnsemblMetazoa"/>
        </authorList>
    </citation>
    <scope>IDENTIFICATION</scope>
</reference>
<dbReference type="GO" id="GO:0045429">
    <property type="term" value="P:positive regulation of nitric oxide biosynthetic process"/>
    <property type="evidence" value="ECO:0007669"/>
    <property type="project" value="TreeGrafter"/>
</dbReference>
<dbReference type="FunFam" id="3.75.10.10:FF:000004">
    <property type="entry name" value="N(G),N(G)-dimethylarginine dimethylaminohydrolase 1"/>
    <property type="match status" value="1"/>
</dbReference>
<dbReference type="OMA" id="GRCSHAV"/>
<dbReference type="AlphaFoldDB" id="T1KF75"/>
<dbReference type="EMBL" id="CAEY01000034">
    <property type="status" value="NOT_ANNOTATED_CDS"/>
    <property type="molecule type" value="Genomic_DNA"/>
</dbReference>
<dbReference type="STRING" id="32264.T1KF75"/>
<evidence type="ECO:0000256" key="2">
    <source>
        <dbReference type="ARBA" id="ARBA00022801"/>
    </source>
</evidence>
<keyword evidence="2" id="KW-0378">Hydrolase</keyword>
<proteinExistence type="inferred from homology"/>
<dbReference type="SUPFAM" id="SSF55909">
    <property type="entry name" value="Pentein"/>
    <property type="match status" value="1"/>
</dbReference>
<gene>
    <name evidence="3" type="primary">107363806</name>
</gene>
<dbReference type="GO" id="GO:0000052">
    <property type="term" value="P:citrulline metabolic process"/>
    <property type="evidence" value="ECO:0007669"/>
    <property type="project" value="TreeGrafter"/>
</dbReference>
<dbReference type="PANTHER" id="PTHR12737:SF9">
    <property type="entry name" value="DIMETHYLARGININASE"/>
    <property type="match status" value="1"/>
</dbReference>
<dbReference type="OrthoDB" id="10016839at2759"/>
<reference evidence="4" key="1">
    <citation type="submission" date="2011-08" db="EMBL/GenBank/DDBJ databases">
        <authorList>
            <person name="Rombauts S."/>
        </authorList>
    </citation>
    <scope>NUCLEOTIDE SEQUENCE</scope>
    <source>
        <strain evidence="4">London</strain>
    </source>
</reference>
<dbReference type="GO" id="GO:0016403">
    <property type="term" value="F:dimethylargininase activity"/>
    <property type="evidence" value="ECO:0007669"/>
    <property type="project" value="TreeGrafter"/>
</dbReference>
<dbReference type="PANTHER" id="PTHR12737">
    <property type="entry name" value="DIMETHYLARGININE DIMETHYLAMINOHYDROLASE"/>
    <property type="match status" value="1"/>
</dbReference>
<dbReference type="GO" id="GO:0016597">
    <property type="term" value="F:amino acid binding"/>
    <property type="evidence" value="ECO:0007669"/>
    <property type="project" value="TreeGrafter"/>
</dbReference>
<dbReference type="eggNOG" id="ENOG502QWPA">
    <property type="taxonomic scope" value="Eukaryota"/>
</dbReference>
<evidence type="ECO:0000313" key="4">
    <source>
        <dbReference type="Proteomes" id="UP000015104"/>
    </source>
</evidence>
<organism evidence="3 4">
    <name type="scientific">Tetranychus urticae</name>
    <name type="common">Two-spotted spider mite</name>
    <dbReference type="NCBI Taxonomy" id="32264"/>
    <lineage>
        <taxon>Eukaryota</taxon>
        <taxon>Metazoa</taxon>
        <taxon>Ecdysozoa</taxon>
        <taxon>Arthropoda</taxon>
        <taxon>Chelicerata</taxon>
        <taxon>Arachnida</taxon>
        <taxon>Acari</taxon>
        <taxon>Acariformes</taxon>
        <taxon>Trombidiformes</taxon>
        <taxon>Prostigmata</taxon>
        <taxon>Eleutherengona</taxon>
        <taxon>Raphignathae</taxon>
        <taxon>Tetranychoidea</taxon>
        <taxon>Tetranychidae</taxon>
        <taxon>Tetranychus</taxon>
    </lineage>
</organism>
<comment type="similarity">
    <text evidence="1">Belongs to the DDAH family.</text>
</comment>
<protein>
    <submittedName>
        <fullName evidence="3">Uncharacterized protein</fullName>
    </submittedName>
</protein>
<dbReference type="GO" id="GO:0006525">
    <property type="term" value="P:arginine metabolic process"/>
    <property type="evidence" value="ECO:0007669"/>
    <property type="project" value="TreeGrafter"/>
</dbReference>